<comment type="caution">
    <text evidence="5">The sequence shown here is derived from an EMBL/GenBank/DDBJ whole genome shotgun (WGS) entry which is preliminary data.</text>
</comment>
<accession>A0ABS6TXI8</accession>
<organism evidence="5 6">
    <name type="scientific">Streptomyces halstedii</name>
    <dbReference type="NCBI Taxonomy" id="1944"/>
    <lineage>
        <taxon>Bacteria</taxon>
        <taxon>Bacillati</taxon>
        <taxon>Actinomycetota</taxon>
        <taxon>Actinomycetes</taxon>
        <taxon>Kitasatosporales</taxon>
        <taxon>Streptomycetaceae</taxon>
        <taxon>Streptomyces</taxon>
    </lineage>
</organism>
<evidence type="ECO:0000259" key="3">
    <source>
        <dbReference type="Pfam" id="PF13828"/>
    </source>
</evidence>
<proteinExistence type="predicted"/>
<evidence type="ECO:0000313" key="6">
    <source>
        <dbReference type="Proteomes" id="UP000735541"/>
    </source>
</evidence>
<feature type="compositionally biased region" description="Gly residues" evidence="1">
    <location>
        <begin position="383"/>
        <end position="396"/>
    </location>
</feature>
<dbReference type="RefSeq" id="WP_228872029.1">
    <property type="nucleotide sequence ID" value="NZ_JAHUVW010000001.1"/>
</dbReference>
<dbReference type="Proteomes" id="UP000735541">
    <property type="component" value="Unassembled WGS sequence"/>
</dbReference>
<evidence type="ECO:0000256" key="1">
    <source>
        <dbReference type="SAM" id="MobiDB-lite"/>
    </source>
</evidence>
<dbReference type="InterPro" id="IPR026004">
    <property type="entry name" value="Septum_form"/>
</dbReference>
<sequence>MTLPPPDQAQPQPQGQPQPPGQPQGPPPSYGPPAWSGPQMVPAPPVSGFAIASLVLSLVCLAPLGLVFGIIALVRIPRRGERGKGLAVAGVAVSGTVLLLALLAMAGALRFTVWSAGSPGGPVRGGGGTSVFALETGDCFTPATEVTRDNQGPLRNGTAERLPCGEPHRGEVYGSFELTGQGAFPGTEEVMKTSRDRCAALLTDYVLDFTAYGHLQTYFYYPDRGGWARGGRTVLCWAGRPQGNLEESIRKDESDFEPAQFAYVSAFQPLMEAQLRAPQQGPDEDLAAASRWAGQMAAAYTEVVGALGEVRDGLPEDVRAQAGEIVVIFEAAVPEWERAARAADTGAFLAAIERAEADNDVIAGLDADVRTGLGLPAPEDAGTGEGEGDGAGTRAS</sequence>
<gene>
    <name evidence="5" type="ORF">STHAL_26470</name>
</gene>
<evidence type="ECO:0000259" key="4">
    <source>
        <dbReference type="Pfam" id="PF13845"/>
    </source>
</evidence>
<dbReference type="Pfam" id="PF13845">
    <property type="entry name" value="Septum_form"/>
    <property type="match status" value="1"/>
</dbReference>
<feature type="region of interest" description="Disordered" evidence="1">
    <location>
        <begin position="372"/>
        <end position="396"/>
    </location>
</feature>
<feature type="domain" description="Septum formation-related" evidence="4">
    <location>
        <begin position="153"/>
        <end position="237"/>
    </location>
</feature>
<feature type="region of interest" description="Disordered" evidence="1">
    <location>
        <begin position="1"/>
        <end position="38"/>
    </location>
</feature>
<keyword evidence="2" id="KW-1133">Transmembrane helix</keyword>
<dbReference type="InterPro" id="IPR025241">
    <property type="entry name" value="DUF4190"/>
</dbReference>
<evidence type="ECO:0000313" key="5">
    <source>
        <dbReference type="EMBL" id="MBV7672995.1"/>
    </source>
</evidence>
<feature type="domain" description="DUF4190" evidence="3">
    <location>
        <begin position="50"/>
        <end position="103"/>
    </location>
</feature>
<dbReference type="EMBL" id="JAHUVW010000001">
    <property type="protein sequence ID" value="MBV7672995.1"/>
    <property type="molecule type" value="Genomic_DNA"/>
</dbReference>
<name>A0ABS6TXI8_STRHA</name>
<feature type="compositionally biased region" description="Pro residues" evidence="1">
    <location>
        <begin position="1"/>
        <end position="31"/>
    </location>
</feature>
<feature type="transmembrane region" description="Helical" evidence="2">
    <location>
        <begin position="86"/>
        <end position="109"/>
    </location>
</feature>
<evidence type="ECO:0000256" key="2">
    <source>
        <dbReference type="SAM" id="Phobius"/>
    </source>
</evidence>
<reference evidence="5 6" key="1">
    <citation type="submission" date="2021-07" db="EMBL/GenBank/DDBJ databases">
        <title>Sequencing Streptomyces halstedii LGO-A4 genome an citrus endophytic actinomycete.</title>
        <authorList>
            <person name="Samborskyy M."/>
            <person name="Scott N."/>
            <person name="Deglau R."/>
            <person name="Dickens S."/>
            <person name="Oliveira L.G."/>
        </authorList>
    </citation>
    <scope>NUCLEOTIDE SEQUENCE [LARGE SCALE GENOMIC DNA]</scope>
    <source>
        <strain evidence="5 6">LGO-A4</strain>
    </source>
</reference>
<protein>
    <submittedName>
        <fullName evidence="5">DUF4190 domain-containing protein</fullName>
    </submittedName>
</protein>
<feature type="transmembrane region" description="Helical" evidence="2">
    <location>
        <begin position="49"/>
        <end position="74"/>
    </location>
</feature>
<keyword evidence="2" id="KW-0472">Membrane</keyword>
<dbReference type="Pfam" id="PF13828">
    <property type="entry name" value="DUF4190"/>
    <property type="match status" value="1"/>
</dbReference>
<keyword evidence="6" id="KW-1185">Reference proteome</keyword>
<keyword evidence="2" id="KW-0812">Transmembrane</keyword>